<protein>
    <submittedName>
        <fullName evidence="1">DUF5105 domain-containing protein</fullName>
    </submittedName>
</protein>
<evidence type="ECO:0000313" key="1">
    <source>
        <dbReference type="EMBL" id="HJC38366.1"/>
    </source>
</evidence>
<reference evidence="1" key="1">
    <citation type="journal article" date="2021" name="PeerJ">
        <title>Extensive microbial diversity within the chicken gut microbiome revealed by metagenomics and culture.</title>
        <authorList>
            <person name="Gilroy R."/>
            <person name="Ravi A."/>
            <person name="Getino M."/>
            <person name="Pursley I."/>
            <person name="Horton D.L."/>
            <person name="Alikhan N.F."/>
            <person name="Baker D."/>
            <person name="Gharbi K."/>
            <person name="Hall N."/>
            <person name="Watson M."/>
            <person name="Adriaenssens E.M."/>
            <person name="Foster-Nyarko E."/>
            <person name="Jarju S."/>
            <person name="Secka A."/>
            <person name="Antonio M."/>
            <person name="Oren A."/>
            <person name="Chaudhuri R.R."/>
            <person name="La Ragione R."/>
            <person name="Hildebrand F."/>
            <person name="Pallen M.J."/>
        </authorList>
    </citation>
    <scope>NUCLEOTIDE SEQUENCE</scope>
    <source>
        <strain evidence="1">ChiGjej1B1-1692</strain>
    </source>
</reference>
<name>A0A9D2NVM7_9FIRM</name>
<reference evidence="1" key="2">
    <citation type="submission" date="2021-04" db="EMBL/GenBank/DDBJ databases">
        <authorList>
            <person name="Gilroy R."/>
        </authorList>
    </citation>
    <scope>NUCLEOTIDE SEQUENCE</scope>
    <source>
        <strain evidence="1">ChiGjej1B1-1692</strain>
    </source>
</reference>
<organism evidence="1 2">
    <name type="scientific">Candidatus Mediterraneibacter faecigallinarum</name>
    <dbReference type="NCBI Taxonomy" id="2838669"/>
    <lineage>
        <taxon>Bacteria</taxon>
        <taxon>Bacillati</taxon>
        <taxon>Bacillota</taxon>
        <taxon>Clostridia</taxon>
        <taxon>Lachnospirales</taxon>
        <taxon>Lachnospiraceae</taxon>
        <taxon>Mediterraneibacter</taxon>
    </lineage>
</organism>
<gene>
    <name evidence="1" type="ORF">H9757_04805</name>
</gene>
<evidence type="ECO:0000313" key="2">
    <source>
        <dbReference type="Proteomes" id="UP000823894"/>
    </source>
</evidence>
<dbReference type="Proteomes" id="UP000823894">
    <property type="component" value="Unassembled WGS sequence"/>
</dbReference>
<dbReference type="AlphaFoldDB" id="A0A9D2NVM7"/>
<sequence>MSGKRRRNLIIPAAAVILVAAAAAGICLYLNRFDPEAYVQAVLDVSYKKQTEEYEEITGVPEDEAEAVFEENLDAAMAEFESSPMPEELRPQYRELFGEIAMQVSYTVGETQKEEGGSYAVQVMVKPLTLFADTYDAFQQRAEEYAGQVTDSVMQGGEMPSDEEMQSQVYQIYYDVLSEALDAGLLYGEAQETVLHVRKNEDGEYEIAAEDMKTLDGLLIEDQGGTEE</sequence>
<comment type="caution">
    <text evidence="1">The sequence shown here is derived from an EMBL/GenBank/DDBJ whole genome shotgun (WGS) entry which is preliminary data.</text>
</comment>
<dbReference type="EMBL" id="DWWK01000065">
    <property type="protein sequence ID" value="HJC38366.1"/>
    <property type="molecule type" value="Genomic_DNA"/>
</dbReference>
<proteinExistence type="predicted"/>
<accession>A0A9D2NVM7</accession>